<name>A0AA88SKN9_CHASR</name>
<feature type="compositionally biased region" description="Low complexity" evidence="1">
    <location>
        <begin position="452"/>
        <end position="475"/>
    </location>
</feature>
<dbReference type="Pfam" id="PF04212">
    <property type="entry name" value="MIT"/>
    <property type="match status" value="1"/>
</dbReference>
<feature type="region of interest" description="Disordered" evidence="1">
    <location>
        <begin position="426"/>
        <end position="475"/>
    </location>
</feature>
<dbReference type="SMART" id="SM00745">
    <property type="entry name" value="MIT"/>
    <property type="match status" value="1"/>
</dbReference>
<feature type="compositionally biased region" description="Polar residues" evidence="1">
    <location>
        <begin position="791"/>
        <end position="810"/>
    </location>
</feature>
<reference evidence="3" key="1">
    <citation type="submission" date="2023-07" db="EMBL/GenBank/DDBJ databases">
        <title>Chromosome-level Genome Assembly of Striped Snakehead (Channa striata).</title>
        <authorList>
            <person name="Liu H."/>
        </authorList>
    </citation>
    <scope>NUCLEOTIDE SEQUENCE</scope>
    <source>
        <strain evidence="3">Gz</strain>
        <tissue evidence="3">Muscle</tissue>
    </source>
</reference>
<feature type="compositionally biased region" description="Low complexity" evidence="1">
    <location>
        <begin position="1092"/>
        <end position="1105"/>
    </location>
</feature>
<feature type="compositionally biased region" description="Polar residues" evidence="1">
    <location>
        <begin position="1060"/>
        <end position="1087"/>
    </location>
</feature>
<feature type="compositionally biased region" description="Polar residues" evidence="1">
    <location>
        <begin position="903"/>
        <end position="952"/>
    </location>
</feature>
<comment type="caution">
    <text evidence="3">The sequence shown here is derived from an EMBL/GenBank/DDBJ whole genome shotgun (WGS) entry which is preliminary data.</text>
</comment>
<sequence length="1318" mass="144784">MTQNHVSGMETSAISVLKRAVELDHSGRFQECLVCYQEGIQLLMDVLKAVKDESKRGHYREKIRGYMDRAEQIKEHVNQLREDGKYHEQIRILEDATGYSYESLFKPYISSTLSEVWVEDPYIRQTHQLYNFLRFCEMLLRASCKVKQIHLLTSLDEAGGSQQSSALAELKESLSAQGVTLDLQYSSTIHDREIRFDNGWIIKIGRGLDYYKRPKGRFSIGYCDYDLRQCQETTVDIFHTKHTKNVDTSLRFEHLDGDTAETRQPVVESGRKQTRREAEQLLLCFGIRPMESFSGDTEESTEDITGRKKSRLKSLKTRLFGRSKRTAGERNSKLSQSASDITAGKGLGSDEDLVCPQGIMGSRALSHDSIFLIDEVLTDAEPVKVLSQENVHSKIKALQIKLQQQKMHLGPPPLVLPVRRSEELSSRLEDDSLPHRLPEISGGDATTQGALSKSTSQSSSHPLSPILKPTLTKPVPLTPSIPSPLSVSSNSSFSVAEPPLDFSSPAQFTPCLDTSAARHRMSVKPRNQRASTKKRVTATDSRSYSHNLNNTEHPESVKEEKQQIDDQFEDTLETDQGKLDISVTSQLPSKCPEVAAITSEIAPSLTSQTHSVSPGTLPSVSSQVLRVKPHRTMERPHSSFIGSEVKDKGEEEFETQLMSQDKRNVLMRIGIIKDSSDRPSAPFGSVVALGSSSVHQQVQGELENTEGIKRPPSGSGSFHLTVTTAKTRDGERPRSSSFVGAFEMAEARNKIMGRTENKPFSSMKEKEELRDLQLRSAGVNVGRLGQEGASPKSSIPTQERSDSQSMTTCKNVARDPGTATVEEPETRQEVVEEAAEAQDSQEEEGKTAFGIKLRPTSQSMRFRSDASSPHRLKSSVTEEQGDKQKRQETRDNVTCAPKKLPANISSTPSTPGDNRQTDTAPSNLSVQVKNNLPSAGDPPSTSAEVQTASSNPKLLKSAIPAPPEPQPAAQATSSEVSWMSLALEKTRSLQQLFTSRFPRDFTPMQTTVRPQAQVSTTNQTETQTTAEMQPQAVNTQPATTLVQNANNTSPVTAKAETLSAKPSQTAVQQKAPTTSAVPSSREPQMSKQIDEPQSAPQSASPPSSQTNLWTTQSPLRSSTQAESSSSAPQAFAQTTFSLGQHDAAQQPPWSGRSLHRPTMVSNASSATAPSPVEKQEKGSSLSGRRPVWAGSVSERAAFLEKQAEWTNPLVTKGVELRKTQTEVQPPGETSASVKAIAPLKDTKPEGREGVKPAESSPVRVPDRPREDKWPWKNVSSPSPSSSPTAPSVLQCEMSESGQPSWMELAKRKSMAWSDKTMD</sequence>
<dbReference type="Gene3D" id="3.30.870.30">
    <property type="entry name" value="MITD, C-terminal phospholipase D-like domain"/>
    <property type="match status" value="1"/>
</dbReference>
<feature type="compositionally biased region" description="Polar residues" evidence="1">
    <location>
        <begin position="1003"/>
        <end position="1012"/>
    </location>
</feature>
<feature type="region of interest" description="Disordered" evidence="1">
    <location>
        <begin position="703"/>
        <end position="736"/>
    </location>
</feature>
<feature type="region of interest" description="Disordered" evidence="1">
    <location>
        <begin position="1051"/>
        <end position="1187"/>
    </location>
</feature>
<dbReference type="Pfam" id="PF16565">
    <property type="entry name" value="MIT_C"/>
    <property type="match status" value="1"/>
</dbReference>
<feature type="compositionally biased region" description="Polar residues" evidence="1">
    <location>
        <begin position="714"/>
        <end position="725"/>
    </location>
</feature>
<dbReference type="SUPFAM" id="SSF116846">
    <property type="entry name" value="MIT domain"/>
    <property type="match status" value="1"/>
</dbReference>
<evidence type="ECO:0000313" key="3">
    <source>
        <dbReference type="EMBL" id="KAK2839984.1"/>
    </source>
</evidence>
<organism evidence="3 4">
    <name type="scientific">Channa striata</name>
    <name type="common">Snakehead murrel</name>
    <name type="synonym">Ophicephalus striatus</name>
    <dbReference type="NCBI Taxonomy" id="64152"/>
    <lineage>
        <taxon>Eukaryota</taxon>
        <taxon>Metazoa</taxon>
        <taxon>Chordata</taxon>
        <taxon>Craniata</taxon>
        <taxon>Vertebrata</taxon>
        <taxon>Euteleostomi</taxon>
        <taxon>Actinopterygii</taxon>
        <taxon>Neopterygii</taxon>
        <taxon>Teleostei</taxon>
        <taxon>Neoteleostei</taxon>
        <taxon>Acanthomorphata</taxon>
        <taxon>Anabantaria</taxon>
        <taxon>Anabantiformes</taxon>
        <taxon>Channoidei</taxon>
        <taxon>Channidae</taxon>
        <taxon>Channa</taxon>
    </lineage>
</organism>
<feature type="compositionally biased region" description="Basic and acidic residues" evidence="1">
    <location>
        <begin position="1260"/>
        <end position="1270"/>
    </location>
</feature>
<dbReference type="InterPro" id="IPR036181">
    <property type="entry name" value="MIT_dom_sf"/>
</dbReference>
<keyword evidence="4" id="KW-1185">Reference proteome</keyword>
<feature type="compositionally biased region" description="Low complexity" evidence="1">
    <location>
        <begin position="1275"/>
        <end position="1287"/>
    </location>
</feature>
<feature type="region of interest" description="Disordered" evidence="1">
    <location>
        <begin position="1002"/>
        <end position="1032"/>
    </location>
</feature>
<feature type="compositionally biased region" description="Polar residues" evidence="1">
    <location>
        <begin position="538"/>
        <end position="551"/>
    </location>
</feature>
<dbReference type="InterPro" id="IPR028030">
    <property type="entry name" value="DUF4592"/>
</dbReference>
<feature type="compositionally biased region" description="Acidic residues" evidence="1">
    <location>
        <begin position="831"/>
        <end position="842"/>
    </location>
</feature>
<dbReference type="InterPro" id="IPR045331">
    <property type="entry name" value="MITD1_N"/>
</dbReference>
<evidence type="ECO:0000313" key="4">
    <source>
        <dbReference type="Proteomes" id="UP001187415"/>
    </source>
</evidence>
<feature type="compositionally biased region" description="Basic and acidic residues" evidence="1">
    <location>
        <begin position="1240"/>
        <end position="1251"/>
    </location>
</feature>
<dbReference type="EMBL" id="JAUPFM010000010">
    <property type="protein sequence ID" value="KAK2839984.1"/>
    <property type="molecule type" value="Genomic_DNA"/>
</dbReference>
<feature type="compositionally biased region" description="Polar residues" evidence="1">
    <location>
        <begin position="1159"/>
        <end position="1168"/>
    </location>
</feature>
<dbReference type="InterPro" id="IPR007330">
    <property type="entry name" value="MIT_dom"/>
</dbReference>
<dbReference type="Pfam" id="PF15262">
    <property type="entry name" value="DUF4592"/>
    <property type="match status" value="1"/>
</dbReference>
<feature type="compositionally biased region" description="Polar residues" evidence="1">
    <location>
        <begin position="1221"/>
        <end position="1232"/>
    </location>
</feature>
<feature type="region of interest" description="Disordered" evidence="1">
    <location>
        <begin position="320"/>
        <end position="347"/>
    </location>
</feature>
<dbReference type="CDD" id="cd02683">
    <property type="entry name" value="MIT_1"/>
    <property type="match status" value="1"/>
</dbReference>
<feature type="compositionally biased region" description="Basic and acidic residues" evidence="1">
    <location>
        <begin position="552"/>
        <end position="563"/>
    </location>
</feature>
<evidence type="ECO:0000256" key="1">
    <source>
        <dbReference type="SAM" id="MobiDB-lite"/>
    </source>
</evidence>
<feature type="compositionally biased region" description="Basic and acidic residues" evidence="1">
    <location>
        <begin position="880"/>
        <end position="891"/>
    </location>
</feature>
<protein>
    <recommendedName>
        <fullName evidence="2">MIT domain-containing protein</fullName>
    </recommendedName>
</protein>
<feature type="compositionally biased region" description="Basic and acidic residues" evidence="1">
    <location>
        <begin position="426"/>
        <end position="438"/>
    </location>
</feature>
<feature type="region of interest" description="Disordered" evidence="1">
    <location>
        <begin position="1200"/>
        <end position="1318"/>
    </location>
</feature>
<evidence type="ECO:0000259" key="2">
    <source>
        <dbReference type="SMART" id="SM00745"/>
    </source>
</evidence>
<feature type="compositionally biased region" description="Low complexity" evidence="1">
    <location>
        <begin position="1117"/>
        <end position="1135"/>
    </location>
</feature>
<accession>A0AA88SKN9</accession>
<gene>
    <name evidence="3" type="ORF">Q5P01_013724</name>
</gene>
<feature type="domain" description="MIT" evidence="2">
    <location>
        <begin position="6"/>
        <end position="84"/>
    </location>
</feature>
<dbReference type="Gene3D" id="1.20.58.80">
    <property type="entry name" value="Phosphotransferase system, lactose/cellobiose-type IIA subunit"/>
    <property type="match status" value="1"/>
</dbReference>
<dbReference type="CDD" id="cd02685">
    <property type="entry name" value="MIT_C"/>
    <property type="match status" value="1"/>
</dbReference>
<dbReference type="InterPro" id="IPR038113">
    <property type="entry name" value="MITD1_C_sf"/>
</dbReference>
<feature type="compositionally biased region" description="Basic residues" evidence="1">
    <location>
        <begin position="517"/>
        <end position="536"/>
    </location>
</feature>
<feature type="compositionally biased region" description="Low complexity" evidence="1">
    <location>
        <begin position="1013"/>
        <end position="1031"/>
    </location>
</feature>
<feature type="compositionally biased region" description="Polar residues" evidence="1">
    <location>
        <begin position="855"/>
        <end position="867"/>
    </location>
</feature>
<feature type="compositionally biased region" description="Polar residues" evidence="1">
    <location>
        <begin position="1106"/>
        <end position="1116"/>
    </location>
</feature>
<dbReference type="Proteomes" id="UP001187415">
    <property type="component" value="Unassembled WGS sequence"/>
</dbReference>
<feature type="region of interest" description="Disordered" evidence="1">
    <location>
        <begin position="773"/>
        <end position="975"/>
    </location>
</feature>
<dbReference type="PANTHER" id="PTHR47743">
    <property type="entry name" value="KIAA1210 / KIAA1211 FAMILY MEMBER"/>
    <property type="match status" value="1"/>
</dbReference>
<feature type="region of interest" description="Disordered" evidence="1">
    <location>
        <begin position="516"/>
        <end position="563"/>
    </location>
</feature>
<proteinExistence type="predicted"/>
<dbReference type="PANTHER" id="PTHR47743:SF1">
    <property type="entry name" value="CRACD-LIKE PROTEIN"/>
    <property type="match status" value="1"/>
</dbReference>
<dbReference type="InterPro" id="IPR026713">
    <property type="entry name" value="CRACD-like"/>
</dbReference>
<dbReference type="InterPro" id="IPR032341">
    <property type="entry name" value="MITD1_C"/>
</dbReference>